<proteinExistence type="predicted"/>
<keyword evidence="1" id="KW-0812">Transmembrane</keyword>
<organism evidence="2 3">
    <name type="scientific">Alloalcanivorax marinus</name>
    <dbReference type="NCBI Taxonomy" id="1177169"/>
    <lineage>
        <taxon>Bacteria</taxon>
        <taxon>Pseudomonadati</taxon>
        <taxon>Pseudomonadota</taxon>
        <taxon>Gammaproteobacteria</taxon>
        <taxon>Oceanospirillales</taxon>
        <taxon>Alcanivoracaceae</taxon>
        <taxon>Alloalcanivorax</taxon>
    </lineage>
</organism>
<dbReference type="AlphaFoldDB" id="A0A9Q3YQ49"/>
<keyword evidence="3" id="KW-1185">Reference proteome</keyword>
<keyword evidence="1" id="KW-1133">Transmembrane helix</keyword>
<accession>A0A9Q3YQ49</accession>
<dbReference type="Proteomes" id="UP001108027">
    <property type="component" value="Unassembled WGS sequence"/>
</dbReference>
<reference evidence="2" key="1">
    <citation type="submission" date="2021-10" db="EMBL/GenBank/DDBJ databases">
        <title>The diversity and Nitrogen Metabolism of Culturable Nitrate-Utilizing Bacteria Within the Oxygen Minimum Zone of the Changjiang (Yangtze River)Estuary.</title>
        <authorList>
            <person name="Zhang D."/>
            <person name="Zheng J."/>
            <person name="Liu S."/>
            <person name="He W."/>
        </authorList>
    </citation>
    <scope>NUCLEOTIDE SEQUENCE</scope>
    <source>
        <strain evidence="2">FXH-223</strain>
    </source>
</reference>
<keyword evidence="1" id="KW-0472">Membrane</keyword>
<comment type="caution">
    <text evidence="2">The sequence shown here is derived from an EMBL/GenBank/DDBJ whole genome shotgun (WGS) entry which is preliminary data.</text>
</comment>
<dbReference type="EMBL" id="JAJGNA010000001">
    <property type="protein sequence ID" value="MCC4307293.1"/>
    <property type="molecule type" value="Genomic_DNA"/>
</dbReference>
<feature type="transmembrane region" description="Helical" evidence="1">
    <location>
        <begin position="82"/>
        <end position="100"/>
    </location>
</feature>
<name>A0A9Q3YQ49_9GAMM</name>
<dbReference type="RefSeq" id="WP_228232498.1">
    <property type="nucleotide sequence ID" value="NZ_JAJGNA010000001.1"/>
</dbReference>
<sequence length="212" mass="23149">MMMPELICALVLVAVALRLGARLPRPARAVLAALALVAALLPFPYGLSGWVLSYLSHFSLSSGLLALVAIQHRLTGHYWLPVRELRAACLLLVGLALWFYPMSLGSSYADPYALGFGDTLFSAVLLLVGVFAWLNRAYASCVVLVVAQLAYGANVLHSDNLWDYLIDPWLVFWAIGWLVRDRLLVRRAQRLPAAQPSLDTPAPAAARVAGQR</sequence>
<evidence type="ECO:0000256" key="1">
    <source>
        <dbReference type="SAM" id="Phobius"/>
    </source>
</evidence>
<gene>
    <name evidence="2" type="ORF">LL252_01805</name>
</gene>
<feature type="transmembrane region" description="Helical" evidence="1">
    <location>
        <begin position="112"/>
        <end position="132"/>
    </location>
</feature>
<evidence type="ECO:0000313" key="3">
    <source>
        <dbReference type="Proteomes" id="UP001108027"/>
    </source>
</evidence>
<protein>
    <submittedName>
        <fullName evidence="2">Uncharacterized protein</fullName>
    </submittedName>
</protein>
<feature type="transmembrane region" description="Helical" evidence="1">
    <location>
        <begin position="51"/>
        <end position="70"/>
    </location>
</feature>
<evidence type="ECO:0000313" key="2">
    <source>
        <dbReference type="EMBL" id="MCC4307293.1"/>
    </source>
</evidence>